<dbReference type="Pfam" id="PF02896">
    <property type="entry name" value="PEP-utilizers_C"/>
    <property type="match status" value="1"/>
</dbReference>
<feature type="domain" description="Phosphotransferase system enzyme I N-terminal" evidence="18">
    <location>
        <begin position="23"/>
        <end position="144"/>
    </location>
</feature>
<reference evidence="19" key="1">
    <citation type="submission" date="2018-06" db="EMBL/GenBank/DDBJ databases">
        <authorList>
            <person name="Zhirakovskaya E."/>
        </authorList>
    </citation>
    <scope>NUCLEOTIDE SEQUENCE</scope>
</reference>
<dbReference type="InterPro" id="IPR008279">
    <property type="entry name" value="PEP-util_enz_mobile_dom"/>
</dbReference>
<evidence type="ECO:0000259" key="17">
    <source>
        <dbReference type="Pfam" id="PF02896"/>
    </source>
</evidence>
<dbReference type="InterPro" id="IPR024692">
    <property type="entry name" value="PTS_EI"/>
</dbReference>
<evidence type="ECO:0000256" key="15">
    <source>
        <dbReference type="ARBA" id="ARBA00033235"/>
    </source>
</evidence>
<dbReference type="NCBIfam" id="TIGR01417">
    <property type="entry name" value="PTS_I_fam"/>
    <property type="match status" value="1"/>
</dbReference>
<protein>
    <recommendedName>
        <fullName evidence="6">Phosphoenolpyruvate-protein phosphotransferase</fullName>
        <ecNumber evidence="5">2.7.3.9</ecNumber>
    </recommendedName>
    <alternativeName>
        <fullName evidence="15">Phosphotransferase system, enzyme I</fullName>
    </alternativeName>
</protein>
<dbReference type="GO" id="GO:0005737">
    <property type="term" value="C:cytoplasm"/>
    <property type="evidence" value="ECO:0007669"/>
    <property type="project" value="UniProtKB-SubCell"/>
</dbReference>
<dbReference type="InterPro" id="IPR008731">
    <property type="entry name" value="PTS_EIN"/>
</dbReference>
<evidence type="ECO:0000259" key="18">
    <source>
        <dbReference type="Pfam" id="PF05524"/>
    </source>
</evidence>
<feature type="domain" description="PEP-utilising enzyme mobile" evidence="16">
    <location>
        <begin position="172"/>
        <end position="243"/>
    </location>
</feature>
<evidence type="ECO:0000313" key="19">
    <source>
        <dbReference type="EMBL" id="VAW34400.1"/>
    </source>
</evidence>
<dbReference type="GO" id="GO:0046872">
    <property type="term" value="F:metal ion binding"/>
    <property type="evidence" value="ECO:0007669"/>
    <property type="project" value="UniProtKB-KW"/>
</dbReference>
<dbReference type="PANTHER" id="PTHR46244">
    <property type="entry name" value="PHOSPHOENOLPYRUVATE-PROTEIN PHOSPHOTRANSFERASE"/>
    <property type="match status" value="1"/>
</dbReference>
<evidence type="ECO:0000256" key="7">
    <source>
        <dbReference type="ARBA" id="ARBA00022448"/>
    </source>
</evidence>
<dbReference type="PROSITE" id="PS00370">
    <property type="entry name" value="PEP_ENZYMES_PHOS_SITE"/>
    <property type="match status" value="1"/>
</dbReference>
<keyword evidence="19" id="KW-0670">Pyruvate</keyword>
<dbReference type="Gene3D" id="3.20.20.60">
    <property type="entry name" value="Phosphoenolpyruvate-binding domains"/>
    <property type="match status" value="1"/>
</dbReference>
<name>A0A3B0V0I5_9ZZZZ</name>
<evidence type="ECO:0000256" key="6">
    <source>
        <dbReference type="ARBA" id="ARBA00016544"/>
    </source>
</evidence>
<dbReference type="InterPro" id="IPR050499">
    <property type="entry name" value="PEP-utilizing_PTS_enzyme"/>
</dbReference>
<dbReference type="GO" id="GO:0016301">
    <property type="term" value="F:kinase activity"/>
    <property type="evidence" value="ECO:0007669"/>
    <property type="project" value="UniProtKB-KW"/>
</dbReference>
<evidence type="ECO:0000256" key="5">
    <source>
        <dbReference type="ARBA" id="ARBA00012232"/>
    </source>
</evidence>
<keyword evidence="8" id="KW-0963">Cytoplasm</keyword>
<comment type="subcellular location">
    <subcellularLocation>
        <location evidence="3">Cytoplasm</location>
    </subcellularLocation>
</comment>
<keyword evidence="12" id="KW-0479">Metal-binding</keyword>
<organism evidence="19">
    <name type="scientific">hydrothermal vent metagenome</name>
    <dbReference type="NCBI Taxonomy" id="652676"/>
    <lineage>
        <taxon>unclassified sequences</taxon>
        <taxon>metagenomes</taxon>
        <taxon>ecological metagenomes</taxon>
    </lineage>
</organism>
<dbReference type="InterPro" id="IPR006318">
    <property type="entry name" value="PTS_EI-like"/>
</dbReference>
<sequence>MTPKAKSVKGKDHGPAVPRTLYGIGASPGIVGGRILVLRRHTRRAGWYHLPPQQVDLEVARFRRAAAMAEDELIRLRSQFAAELADSMSIIDSHILMIHDRMILDCSVEIITEQKINAEWALAQALVRIKEKFDRIADPYIKARYSDIKYVADRVFGLLSGRETDKLTAVGEHVIVVAHDFSPEETIRMRSENILGFITEKGGMTSHTAIVARSLGIPAVVGIEHVTRDCASGDTVILDGLSGRVYLDPTPDQRNRFRENEKRQRASSEELDFYTHLDSETVDGHRVHLAANIEMVDELDSVLRYGGEGIGLFRSEFDYFSRGGEPDEEVLLATYRQLLETLAPMPVTIRTLDVGGDKFSKYVHANGASYDYERNPAMGLRSIRFSLREPALFKTQVRAMLRASVYGHLRILLPMISSLEEVHRVKEIMDCVRHELTRADIPFDPRVEIGIMIEVPSTVIMADTLAAEVDFFSIGTNDLIQYSLAIDRGNEYVAHMYEPFHPAVLRMIKQTVDAGHANGIEVALCGEMAGEVMTAAVLLGLGLDELSMRPSAIPHVKRLLRNSCSRQLAELGDQVLQCRDGREVREFLAAYLPWFYPQEFGEP</sequence>
<evidence type="ECO:0000256" key="13">
    <source>
        <dbReference type="ARBA" id="ARBA00022777"/>
    </source>
</evidence>
<dbReference type="InterPro" id="IPR018274">
    <property type="entry name" value="PEP_util_AS"/>
</dbReference>
<keyword evidence="10 19" id="KW-0808">Transferase</keyword>
<keyword evidence="11" id="KW-0598">Phosphotransferase system</keyword>
<dbReference type="EC" id="2.7.3.9" evidence="5"/>
<dbReference type="InterPro" id="IPR036618">
    <property type="entry name" value="PtsI_HPr-bd_sf"/>
</dbReference>
<keyword evidence="9" id="KW-0762">Sugar transport</keyword>
<evidence type="ECO:0000256" key="4">
    <source>
        <dbReference type="ARBA" id="ARBA00007837"/>
    </source>
</evidence>
<dbReference type="InterPro" id="IPR036637">
    <property type="entry name" value="Phosphohistidine_dom_sf"/>
</dbReference>
<evidence type="ECO:0000256" key="8">
    <source>
        <dbReference type="ARBA" id="ARBA00022490"/>
    </source>
</evidence>
<dbReference type="InterPro" id="IPR040442">
    <property type="entry name" value="Pyrv_kinase-like_dom_sf"/>
</dbReference>
<dbReference type="GO" id="GO:0009401">
    <property type="term" value="P:phosphoenolpyruvate-dependent sugar phosphotransferase system"/>
    <property type="evidence" value="ECO:0007669"/>
    <property type="project" value="UniProtKB-KW"/>
</dbReference>
<dbReference type="PRINTS" id="PR01736">
    <property type="entry name" value="PHPHTRNFRASE"/>
</dbReference>
<evidence type="ECO:0000256" key="1">
    <source>
        <dbReference type="ARBA" id="ARBA00000683"/>
    </source>
</evidence>
<dbReference type="InterPro" id="IPR015813">
    <property type="entry name" value="Pyrv/PenolPyrv_kinase-like_dom"/>
</dbReference>
<dbReference type="PROSITE" id="PS00742">
    <property type="entry name" value="PEP_ENZYMES_2"/>
    <property type="match status" value="1"/>
</dbReference>
<evidence type="ECO:0000256" key="11">
    <source>
        <dbReference type="ARBA" id="ARBA00022683"/>
    </source>
</evidence>
<comment type="cofactor">
    <cofactor evidence="2">
        <name>Mg(2+)</name>
        <dbReference type="ChEBI" id="CHEBI:18420"/>
    </cofactor>
</comment>
<dbReference type="AlphaFoldDB" id="A0A3B0V0I5"/>
<dbReference type="Pfam" id="PF00391">
    <property type="entry name" value="PEP-utilizers"/>
    <property type="match status" value="1"/>
</dbReference>
<evidence type="ECO:0000256" key="12">
    <source>
        <dbReference type="ARBA" id="ARBA00022723"/>
    </source>
</evidence>
<dbReference type="Gene3D" id="1.10.274.10">
    <property type="entry name" value="PtsI, HPr-binding domain"/>
    <property type="match status" value="1"/>
</dbReference>
<dbReference type="Gene3D" id="3.50.30.10">
    <property type="entry name" value="Phosphohistidine domain"/>
    <property type="match status" value="1"/>
</dbReference>
<dbReference type="GO" id="GO:0008965">
    <property type="term" value="F:phosphoenolpyruvate-protein phosphotransferase activity"/>
    <property type="evidence" value="ECO:0007669"/>
    <property type="project" value="UniProtKB-EC"/>
</dbReference>
<evidence type="ECO:0000256" key="14">
    <source>
        <dbReference type="ARBA" id="ARBA00022842"/>
    </source>
</evidence>
<keyword evidence="13" id="KW-0418">Kinase</keyword>
<evidence type="ECO:0000256" key="3">
    <source>
        <dbReference type="ARBA" id="ARBA00004496"/>
    </source>
</evidence>
<evidence type="ECO:0000259" key="16">
    <source>
        <dbReference type="Pfam" id="PF00391"/>
    </source>
</evidence>
<feature type="domain" description="PEP-utilising enzyme C-terminal" evidence="17">
    <location>
        <begin position="275"/>
        <end position="562"/>
    </location>
</feature>
<comment type="catalytic activity">
    <reaction evidence="1">
        <text>L-histidyl-[protein] + phosphoenolpyruvate = N(pros)-phospho-L-histidyl-[protein] + pyruvate</text>
        <dbReference type="Rhea" id="RHEA:23880"/>
        <dbReference type="Rhea" id="RHEA-COMP:9745"/>
        <dbReference type="Rhea" id="RHEA-COMP:9746"/>
        <dbReference type="ChEBI" id="CHEBI:15361"/>
        <dbReference type="ChEBI" id="CHEBI:29979"/>
        <dbReference type="ChEBI" id="CHEBI:58702"/>
        <dbReference type="ChEBI" id="CHEBI:64837"/>
        <dbReference type="EC" id="2.7.3.9"/>
    </reaction>
</comment>
<proteinExistence type="inferred from homology"/>
<dbReference type="InterPro" id="IPR000121">
    <property type="entry name" value="PEP_util_C"/>
</dbReference>
<dbReference type="PIRSF" id="PIRSF000732">
    <property type="entry name" value="PTS_enzyme_I"/>
    <property type="match status" value="1"/>
</dbReference>
<dbReference type="SUPFAM" id="SSF51621">
    <property type="entry name" value="Phosphoenolpyruvate/pyruvate domain"/>
    <property type="match status" value="1"/>
</dbReference>
<comment type="similarity">
    <text evidence="4">Belongs to the PEP-utilizing enzyme family.</text>
</comment>
<gene>
    <name evidence="19" type="ORF">MNBD_DELTA04-1246</name>
</gene>
<dbReference type="PANTHER" id="PTHR46244:SF6">
    <property type="entry name" value="PHOSPHOENOLPYRUVATE-PROTEIN PHOSPHOTRANSFERASE"/>
    <property type="match status" value="1"/>
</dbReference>
<evidence type="ECO:0000256" key="9">
    <source>
        <dbReference type="ARBA" id="ARBA00022597"/>
    </source>
</evidence>
<keyword evidence="14" id="KW-0460">Magnesium</keyword>
<dbReference type="InterPro" id="IPR023151">
    <property type="entry name" value="PEP_util_CS"/>
</dbReference>
<evidence type="ECO:0000256" key="10">
    <source>
        <dbReference type="ARBA" id="ARBA00022679"/>
    </source>
</evidence>
<accession>A0A3B0V0I5</accession>
<evidence type="ECO:0000256" key="2">
    <source>
        <dbReference type="ARBA" id="ARBA00001946"/>
    </source>
</evidence>
<keyword evidence="7" id="KW-0813">Transport</keyword>
<dbReference type="Pfam" id="PF05524">
    <property type="entry name" value="PEP-utilisers_N"/>
    <property type="match status" value="1"/>
</dbReference>
<dbReference type="EMBL" id="UOEY01000006">
    <property type="protein sequence ID" value="VAW34400.1"/>
    <property type="molecule type" value="Genomic_DNA"/>
</dbReference>
<dbReference type="SUPFAM" id="SSF52009">
    <property type="entry name" value="Phosphohistidine domain"/>
    <property type="match status" value="1"/>
</dbReference>
<dbReference type="SUPFAM" id="SSF47831">
    <property type="entry name" value="Enzyme I of the PEP:sugar phosphotransferase system HPr-binding (sub)domain"/>
    <property type="match status" value="1"/>
</dbReference>